<gene>
    <name evidence="23" type="ORF">AWB83_03047</name>
</gene>
<evidence type="ECO:0000259" key="21">
    <source>
        <dbReference type="PROSITE" id="PS50113"/>
    </source>
</evidence>
<feature type="region of interest" description="Disordered" evidence="17">
    <location>
        <begin position="1110"/>
        <end position="1130"/>
    </location>
</feature>
<dbReference type="Gene3D" id="3.30.450.20">
    <property type="entry name" value="PAS domain"/>
    <property type="match status" value="4"/>
</dbReference>
<dbReference type="EC" id="2.7.13.3" evidence="2"/>
<dbReference type="CDD" id="cd00130">
    <property type="entry name" value="PAS"/>
    <property type="match status" value="2"/>
</dbReference>
<dbReference type="Pfam" id="PF08447">
    <property type="entry name" value="PAS_3"/>
    <property type="match status" value="1"/>
</dbReference>
<keyword evidence="8" id="KW-0067">ATP-binding</keyword>
<dbReference type="SUPFAM" id="SSF55785">
    <property type="entry name" value="PYP-like sensor domain (PAS domain)"/>
    <property type="match status" value="2"/>
</dbReference>
<dbReference type="RefSeq" id="WP_244197747.1">
    <property type="nucleotide sequence ID" value="NZ_FCOB02000013.1"/>
</dbReference>
<dbReference type="Pfam" id="PF00512">
    <property type="entry name" value="HisKA"/>
    <property type="match status" value="1"/>
</dbReference>
<feature type="modified residue" description="4-aspartylphosphate" evidence="16">
    <location>
        <position position="894"/>
    </location>
</feature>
<protein>
    <recommendedName>
        <fullName evidence="13">Sensory/regulatory protein RpfC</fullName>
        <ecNumber evidence="2">2.7.13.3</ecNumber>
    </recommendedName>
    <alternativeName>
        <fullName evidence="14">Virulence sensor protein BvgS</fullName>
    </alternativeName>
</protein>
<keyword evidence="4" id="KW-0808">Transferase</keyword>
<dbReference type="CDD" id="cd16922">
    <property type="entry name" value="HATPase_EvgS-ArcB-TorS-like"/>
    <property type="match status" value="1"/>
</dbReference>
<dbReference type="SUPFAM" id="SSF47384">
    <property type="entry name" value="Homodimeric domain of signal transducing histidine kinase"/>
    <property type="match status" value="1"/>
</dbReference>
<dbReference type="EMBL" id="FCOB02000013">
    <property type="protein sequence ID" value="SAK67086.1"/>
    <property type="molecule type" value="Genomic_DNA"/>
</dbReference>
<dbReference type="Pfam" id="PF01627">
    <property type="entry name" value="Hpt"/>
    <property type="match status" value="1"/>
</dbReference>
<dbReference type="Pfam" id="PF00989">
    <property type="entry name" value="PAS"/>
    <property type="match status" value="1"/>
</dbReference>
<feature type="domain" description="Response regulatory" evidence="19">
    <location>
        <begin position="840"/>
        <end position="964"/>
    </location>
</feature>
<dbReference type="InterPro" id="IPR036097">
    <property type="entry name" value="HisK_dim/P_sf"/>
</dbReference>
<dbReference type="Gene3D" id="3.40.50.2300">
    <property type="match status" value="2"/>
</dbReference>
<dbReference type="NCBIfam" id="TIGR00229">
    <property type="entry name" value="sensory_box"/>
    <property type="match status" value="1"/>
</dbReference>
<dbReference type="InterPro" id="IPR000700">
    <property type="entry name" value="PAS-assoc_C"/>
</dbReference>
<dbReference type="PROSITE" id="PS50894">
    <property type="entry name" value="HPT"/>
    <property type="match status" value="1"/>
</dbReference>
<evidence type="ECO:0000313" key="23">
    <source>
        <dbReference type="EMBL" id="SAK67086.1"/>
    </source>
</evidence>
<keyword evidence="5" id="KW-0732">Signal</keyword>
<keyword evidence="10" id="KW-0843">Virulence</keyword>
<evidence type="ECO:0000256" key="6">
    <source>
        <dbReference type="ARBA" id="ARBA00022741"/>
    </source>
</evidence>
<evidence type="ECO:0000259" key="22">
    <source>
        <dbReference type="PROSITE" id="PS50894"/>
    </source>
</evidence>
<evidence type="ECO:0000256" key="13">
    <source>
        <dbReference type="ARBA" id="ARBA00068150"/>
    </source>
</evidence>
<dbReference type="CDD" id="cd00082">
    <property type="entry name" value="HisKA"/>
    <property type="match status" value="1"/>
</dbReference>
<evidence type="ECO:0000256" key="12">
    <source>
        <dbReference type="ARBA" id="ARBA00064003"/>
    </source>
</evidence>
<evidence type="ECO:0000256" key="5">
    <source>
        <dbReference type="ARBA" id="ARBA00022729"/>
    </source>
</evidence>
<dbReference type="InterPro" id="IPR005467">
    <property type="entry name" value="His_kinase_dom"/>
</dbReference>
<evidence type="ECO:0000256" key="4">
    <source>
        <dbReference type="ARBA" id="ARBA00022679"/>
    </source>
</evidence>
<evidence type="ECO:0000256" key="3">
    <source>
        <dbReference type="ARBA" id="ARBA00022553"/>
    </source>
</evidence>
<dbReference type="PANTHER" id="PTHR45339:SF5">
    <property type="entry name" value="HISTIDINE KINASE"/>
    <property type="match status" value="1"/>
</dbReference>
<comment type="function">
    <text evidence="11">Member of the two-component regulatory system BvgS/BvgA. Phosphorylates BvgA via a four-step phosphorelay in response to environmental signals.</text>
</comment>
<dbReference type="GO" id="GO:0006355">
    <property type="term" value="P:regulation of DNA-templated transcription"/>
    <property type="evidence" value="ECO:0007669"/>
    <property type="project" value="InterPro"/>
</dbReference>
<evidence type="ECO:0000256" key="16">
    <source>
        <dbReference type="PROSITE-ProRule" id="PRU00169"/>
    </source>
</evidence>
<dbReference type="InterPro" id="IPR036890">
    <property type="entry name" value="HATPase_C_sf"/>
</dbReference>
<comment type="catalytic activity">
    <reaction evidence="1">
        <text>ATP + protein L-histidine = ADP + protein N-phospho-L-histidine.</text>
        <dbReference type="EC" id="2.7.13.3"/>
    </reaction>
</comment>
<dbReference type="CDD" id="cd12915">
    <property type="entry name" value="PDC2_DGC_like"/>
    <property type="match status" value="1"/>
</dbReference>
<evidence type="ECO:0000256" key="11">
    <source>
        <dbReference type="ARBA" id="ARBA00058004"/>
    </source>
</evidence>
<dbReference type="Gene3D" id="2.10.70.100">
    <property type="match status" value="1"/>
</dbReference>
<comment type="subunit">
    <text evidence="12">At low DSF concentrations, interacts with RpfF.</text>
</comment>
<keyword evidence="7 23" id="KW-0418">Kinase</keyword>
<feature type="domain" description="PAC" evidence="21">
    <location>
        <begin position="398"/>
        <end position="448"/>
    </location>
</feature>
<evidence type="ECO:0000256" key="7">
    <source>
        <dbReference type="ARBA" id="ARBA00022777"/>
    </source>
</evidence>
<dbReference type="SMART" id="SM00448">
    <property type="entry name" value="REC"/>
    <property type="match status" value="2"/>
</dbReference>
<dbReference type="GO" id="GO:0000155">
    <property type="term" value="F:phosphorelay sensor kinase activity"/>
    <property type="evidence" value="ECO:0007669"/>
    <property type="project" value="InterPro"/>
</dbReference>
<dbReference type="PROSITE" id="PS50112">
    <property type="entry name" value="PAS"/>
    <property type="match status" value="1"/>
</dbReference>
<dbReference type="InterPro" id="IPR054327">
    <property type="entry name" value="His-kinase-like_sensor"/>
</dbReference>
<dbReference type="PANTHER" id="PTHR45339">
    <property type="entry name" value="HYBRID SIGNAL TRANSDUCTION HISTIDINE KINASE J"/>
    <property type="match status" value="1"/>
</dbReference>
<keyword evidence="3 16" id="KW-0597">Phosphoprotein</keyword>
<dbReference type="Pfam" id="PF02518">
    <property type="entry name" value="HATPase_c"/>
    <property type="match status" value="1"/>
</dbReference>
<dbReference type="InterPro" id="IPR003594">
    <property type="entry name" value="HATPase_dom"/>
</dbReference>
<accession>A0A158BBD9</accession>
<dbReference type="Proteomes" id="UP000054978">
    <property type="component" value="Unassembled WGS sequence"/>
</dbReference>
<dbReference type="PROSITE" id="PS50113">
    <property type="entry name" value="PAC"/>
    <property type="match status" value="2"/>
</dbReference>
<dbReference type="InterPro" id="IPR035965">
    <property type="entry name" value="PAS-like_dom_sf"/>
</dbReference>
<dbReference type="STRING" id="1777144.AWB83_03047"/>
<dbReference type="FunFam" id="3.30.565.10:FF:000010">
    <property type="entry name" value="Sensor histidine kinase RcsC"/>
    <property type="match status" value="1"/>
</dbReference>
<feature type="domain" description="PAS" evidence="20">
    <location>
        <begin position="323"/>
        <end position="376"/>
    </location>
</feature>
<dbReference type="SUPFAM" id="SSF47226">
    <property type="entry name" value="Histidine-containing phosphotransfer domain, HPT domain"/>
    <property type="match status" value="1"/>
</dbReference>
<evidence type="ECO:0000256" key="17">
    <source>
        <dbReference type="SAM" id="MobiDB-lite"/>
    </source>
</evidence>
<dbReference type="Pfam" id="PF22588">
    <property type="entry name" value="dCache_1_like"/>
    <property type="match status" value="1"/>
</dbReference>
<dbReference type="PROSITE" id="PS50110">
    <property type="entry name" value="RESPONSE_REGULATORY"/>
    <property type="match status" value="2"/>
</dbReference>
<dbReference type="InterPro" id="IPR036641">
    <property type="entry name" value="HPT_dom_sf"/>
</dbReference>
<dbReference type="GO" id="GO:0005524">
    <property type="term" value="F:ATP binding"/>
    <property type="evidence" value="ECO:0007669"/>
    <property type="project" value="UniProtKB-KW"/>
</dbReference>
<proteinExistence type="predicted"/>
<dbReference type="SUPFAM" id="SSF55874">
    <property type="entry name" value="ATPase domain of HSP90 chaperone/DNA topoisomerase II/histidine kinase"/>
    <property type="match status" value="1"/>
</dbReference>
<dbReference type="InterPro" id="IPR003661">
    <property type="entry name" value="HisK_dim/P_dom"/>
</dbReference>
<keyword evidence="24" id="KW-1185">Reference proteome</keyword>
<evidence type="ECO:0000256" key="8">
    <source>
        <dbReference type="ARBA" id="ARBA00022840"/>
    </source>
</evidence>
<dbReference type="FunFam" id="1.10.287.130:FF:000002">
    <property type="entry name" value="Two-component osmosensing histidine kinase"/>
    <property type="match status" value="1"/>
</dbReference>
<evidence type="ECO:0000256" key="9">
    <source>
        <dbReference type="ARBA" id="ARBA00023012"/>
    </source>
</evidence>
<evidence type="ECO:0000256" key="15">
    <source>
        <dbReference type="PROSITE-ProRule" id="PRU00110"/>
    </source>
</evidence>
<comment type="caution">
    <text evidence="23">The sequence shown here is derived from an EMBL/GenBank/DDBJ whole genome shotgun (WGS) entry which is preliminary data.</text>
</comment>
<dbReference type="GO" id="GO:0005886">
    <property type="term" value="C:plasma membrane"/>
    <property type="evidence" value="ECO:0007669"/>
    <property type="project" value="UniProtKB-SubCell"/>
</dbReference>
<feature type="domain" description="PAC" evidence="21">
    <location>
        <begin position="526"/>
        <end position="578"/>
    </location>
</feature>
<dbReference type="SMART" id="SM00086">
    <property type="entry name" value="PAC"/>
    <property type="match status" value="2"/>
</dbReference>
<evidence type="ECO:0000313" key="24">
    <source>
        <dbReference type="Proteomes" id="UP000054978"/>
    </source>
</evidence>
<reference evidence="23" key="1">
    <citation type="submission" date="2016-01" db="EMBL/GenBank/DDBJ databases">
        <authorList>
            <person name="Peeters C."/>
        </authorList>
    </citation>
    <scope>NUCLEOTIDE SEQUENCE [LARGE SCALE GENOMIC DNA]</scope>
    <source>
        <strain evidence="23">LMG 29326</strain>
    </source>
</reference>
<dbReference type="CDD" id="cd12914">
    <property type="entry name" value="PDC1_DGC_like"/>
    <property type="match status" value="1"/>
</dbReference>
<dbReference type="InterPro" id="IPR013767">
    <property type="entry name" value="PAS_fold"/>
</dbReference>
<dbReference type="InterPro" id="IPR001610">
    <property type="entry name" value="PAC"/>
</dbReference>
<dbReference type="Gene3D" id="1.20.120.160">
    <property type="entry name" value="HPT domain"/>
    <property type="match status" value="1"/>
</dbReference>
<dbReference type="SMART" id="SM00388">
    <property type="entry name" value="HisKA"/>
    <property type="match status" value="1"/>
</dbReference>
<evidence type="ECO:0000256" key="14">
    <source>
        <dbReference type="ARBA" id="ARBA00070152"/>
    </source>
</evidence>
<evidence type="ECO:0000256" key="1">
    <source>
        <dbReference type="ARBA" id="ARBA00000085"/>
    </source>
</evidence>
<dbReference type="PROSITE" id="PS50109">
    <property type="entry name" value="HIS_KIN"/>
    <property type="match status" value="1"/>
</dbReference>
<sequence>MLSRHSLTFRMTMFIVVVCVLLIGTDVWRSFTARRVQLHEMTTATNNLARAMAQHANDTFKEADTTLIGMVESVEEEGTSPRSLERLHRSLVSRVEQLPQLNGLFIYDRTGAWIVNSQPKLDLRFNNSDREYFEYHRSHTDRGTHIGPPVRSRSTGKWIVPVSRRIDAPDGSFAGVALATIDVAFFSRFYDSLDLGQAGAAVLVLNSGVMVVRRPFEDRFVGKNVIDTTIFRTYLEQGRSGVFTTTSSQDRVTRLNSFRELQDYPLFVAAALSRDEIIAPWWRDTLWHAAVTGVLALVLALFGSSLVRQITARTGIEQELARSLATTRTVLDTAINPIITVDERGAVRSFNSAGERVFGYKASEVIGQNIRMLVPPPYLDAYNEYIMQFKGASGIPTAECELAGLRKDGTSFPAHVSTGAMRPDGALHFVSVITDISRQKKERSELADARDQLLLAADIAELGIWSWNIATGKLHWNARMFEIYQYPPELLDNGLHFEHWLQRIHPDDAGEIDACLRAATAGETEELPPFRIVLPDGTTRRIQIGLRAQRDASGKPVAMTGVNYDVTDQYELEFHLRNAKEQADAASAAKSSFLANMSHEIRTPMNAVLGMLHLVQLTTLDRCQRDYVSKAEIAAKSLLNLLNDILDYSKIEAGKLQLDSYPFEPEKLMEELGAVLSGNQGTKDVEVLFDLDPALPDVLVGDGFRLQQVLINLAGNALKFTSAGEIVVSMHLLETMRDASGDTVRLRIVVSDSGIGISEEQLARIFEGFTQAEASTSRRYGGSGLGLVICKRLVAMMGSQLEVESRVGEGSRFWFDITLGVEHARAPMHDASAIPEHGARILIADDNAIARDILSRTVRSLGWHADVVTSGIEAVERIADAARGGAPYDIALLDWRMPGLDGLNAAKFVGTMKDRGAPPLVLLVTAFGREVLRESQEGGVAPFAGFLTKPVTPKQLVAAIRAAMPGDAGAIHAQTQPRRIETKARRLAGLSLLVVEDNALNRQVAEGLLLAEGATVTLAESGREGVDLIVAANAHFDAVLMDVQMPDLDGLEATRLIRADGRFAALPIVAMTANASGADRDACIEAGMNDHVGKPIDVERLVSVLRAQAGHATADTDTDETAERSASGEAAIEPRDSIVARFGGNLELIHSAVGGFGAQTGKQLAHLAARLAAQDAKGAASVLHAIKGSAGTVGATALARLSSQLESDLLGSEDGARTLASASARISRMQQLLESSVEALTREFARPPATAKAPILTQPLEDEGWHARLSTIVALLDASNLQAIALSENLSPHAPSGHREDFEHFLARVRALDFARASKIARDMLKQA</sequence>
<dbReference type="InterPro" id="IPR011006">
    <property type="entry name" value="CheY-like_superfamily"/>
</dbReference>
<evidence type="ECO:0000256" key="2">
    <source>
        <dbReference type="ARBA" id="ARBA00012438"/>
    </source>
</evidence>
<feature type="modified residue" description="4-aspartylphosphate" evidence="16">
    <location>
        <position position="1042"/>
    </location>
</feature>
<evidence type="ECO:0000259" key="20">
    <source>
        <dbReference type="PROSITE" id="PS50112"/>
    </source>
</evidence>
<keyword evidence="9" id="KW-0902">Two-component regulatory system</keyword>
<dbReference type="InterPro" id="IPR004358">
    <property type="entry name" value="Sig_transdc_His_kin-like_C"/>
</dbReference>
<organism evidence="23 24">
    <name type="scientific">Caballeronia ptereochthonis</name>
    <dbReference type="NCBI Taxonomy" id="1777144"/>
    <lineage>
        <taxon>Bacteria</taxon>
        <taxon>Pseudomonadati</taxon>
        <taxon>Pseudomonadota</taxon>
        <taxon>Betaproteobacteria</taxon>
        <taxon>Burkholderiales</taxon>
        <taxon>Burkholderiaceae</taxon>
        <taxon>Caballeronia</taxon>
    </lineage>
</organism>
<dbReference type="InterPro" id="IPR001789">
    <property type="entry name" value="Sig_transdc_resp-reg_receiver"/>
</dbReference>
<dbReference type="InterPro" id="IPR008207">
    <property type="entry name" value="Sig_transdc_His_kin_Hpt_dom"/>
</dbReference>
<evidence type="ECO:0000259" key="18">
    <source>
        <dbReference type="PROSITE" id="PS50109"/>
    </source>
</evidence>
<dbReference type="Gene3D" id="1.10.287.130">
    <property type="match status" value="1"/>
</dbReference>
<evidence type="ECO:0000256" key="10">
    <source>
        <dbReference type="ARBA" id="ARBA00023026"/>
    </source>
</evidence>
<feature type="domain" description="Histidine kinase" evidence="18">
    <location>
        <begin position="596"/>
        <end position="821"/>
    </location>
</feature>
<dbReference type="PRINTS" id="PR00344">
    <property type="entry name" value="BCTRLSENSOR"/>
</dbReference>
<dbReference type="SMART" id="SM00387">
    <property type="entry name" value="HATPase_c"/>
    <property type="match status" value="1"/>
</dbReference>
<dbReference type="InterPro" id="IPR013655">
    <property type="entry name" value="PAS_fold_3"/>
</dbReference>
<dbReference type="Pfam" id="PF00072">
    <property type="entry name" value="Response_reg"/>
    <property type="match status" value="2"/>
</dbReference>
<evidence type="ECO:0000259" key="19">
    <source>
        <dbReference type="PROSITE" id="PS50110"/>
    </source>
</evidence>
<dbReference type="InterPro" id="IPR000014">
    <property type="entry name" value="PAS"/>
</dbReference>
<dbReference type="SUPFAM" id="SSF52172">
    <property type="entry name" value="CheY-like"/>
    <property type="match status" value="2"/>
</dbReference>
<keyword evidence="6" id="KW-0547">Nucleotide-binding</keyword>
<feature type="domain" description="HPt" evidence="22">
    <location>
        <begin position="1145"/>
        <end position="1243"/>
    </location>
</feature>
<feature type="domain" description="Response regulatory" evidence="19">
    <location>
        <begin position="991"/>
        <end position="1109"/>
    </location>
</feature>
<dbReference type="Gene3D" id="3.30.565.10">
    <property type="entry name" value="Histidine kinase-like ATPase, C-terminal domain"/>
    <property type="match status" value="1"/>
</dbReference>
<dbReference type="CDD" id="cd17546">
    <property type="entry name" value="REC_hyHK_CKI1_RcsC-like"/>
    <property type="match status" value="2"/>
</dbReference>
<dbReference type="SMART" id="SM00091">
    <property type="entry name" value="PAS"/>
    <property type="match status" value="2"/>
</dbReference>
<name>A0A158BBD9_9BURK</name>
<feature type="modified residue" description="Phosphohistidine" evidence="15">
    <location>
        <position position="1184"/>
    </location>
</feature>